<dbReference type="InterPro" id="IPR006765">
    <property type="entry name" value="Polyketide_synth_cyclase"/>
</dbReference>
<keyword evidence="2" id="KW-1185">Reference proteome</keyword>
<dbReference type="KEGG" id="mbd:MEBOL_003038"/>
<dbReference type="AlphaFoldDB" id="A0A250IEB7"/>
<dbReference type="InterPro" id="IPR011008">
    <property type="entry name" value="Dimeric_a/b-barrel"/>
</dbReference>
<gene>
    <name evidence="1" type="ORF">MEBOL_003038</name>
</gene>
<evidence type="ECO:0000313" key="1">
    <source>
        <dbReference type="EMBL" id="ATB29583.1"/>
    </source>
</evidence>
<proteinExistence type="predicted"/>
<sequence length="109" mass="12769">MNSYKKLIVARMNPLSANVVANIFAESDAGELPRLLGVTHRNLFHFKGLYFHLFESEREIEPHLVRMREHPLFLDVNTKLARYISPYDPATWRGPSDAMAYEFYSWHSK</sequence>
<dbReference type="SUPFAM" id="SSF54909">
    <property type="entry name" value="Dimeric alpha+beta barrel"/>
    <property type="match status" value="1"/>
</dbReference>
<name>A0A250IEB7_9BACT</name>
<dbReference type="Gene3D" id="3.30.70.1090">
    <property type="entry name" value="Dimeric alpha+beta barrel"/>
    <property type="match status" value="1"/>
</dbReference>
<dbReference type="GO" id="GO:0030639">
    <property type="term" value="P:polyketide biosynthetic process"/>
    <property type="evidence" value="ECO:0007669"/>
    <property type="project" value="InterPro"/>
</dbReference>
<organism evidence="1 2">
    <name type="scientific">Melittangium boletus DSM 14713</name>
    <dbReference type="NCBI Taxonomy" id="1294270"/>
    <lineage>
        <taxon>Bacteria</taxon>
        <taxon>Pseudomonadati</taxon>
        <taxon>Myxococcota</taxon>
        <taxon>Myxococcia</taxon>
        <taxon>Myxococcales</taxon>
        <taxon>Cystobacterineae</taxon>
        <taxon>Archangiaceae</taxon>
        <taxon>Melittangium</taxon>
    </lineage>
</organism>
<dbReference type="Proteomes" id="UP000217289">
    <property type="component" value="Chromosome"/>
</dbReference>
<dbReference type="InterPro" id="IPR038474">
    <property type="entry name" value="Polyketide_synth_cyclase_sf"/>
</dbReference>
<dbReference type="EMBL" id="CP022163">
    <property type="protein sequence ID" value="ATB29583.1"/>
    <property type="molecule type" value="Genomic_DNA"/>
</dbReference>
<accession>A0A250IEB7</accession>
<evidence type="ECO:0000313" key="2">
    <source>
        <dbReference type="Proteomes" id="UP000217289"/>
    </source>
</evidence>
<reference evidence="1 2" key="1">
    <citation type="submission" date="2017-06" db="EMBL/GenBank/DDBJ databases">
        <authorList>
            <person name="Kim H.J."/>
            <person name="Triplett B.A."/>
        </authorList>
    </citation>
    <scope>NUCLEOTIDE SEQUENCE [LARGE SCALE GENOMIC DNA]</scope>
    <source>
        <strain evidence="1 2">DSM 14713</strain>
    </source>
</reference>
<dbReference type="Pfam" id="PF04673">
    <property type="entry name" value="Cyclase_polyket"/>
    <property type="match status" value="1"/>
</dbReference>
<protein>
    <submittedName>
        <fullName evidence="1">Polyketide synthase</fullName>
    </submittedName>
</protein>
<dbReference type="RefSeq" id="WP_218920907.1">
    <property type="nucleotide sequence ID" value="NZ_CP022163.1"/>
</dbReference>